<keyword evidence="1" id="KW-1185">Reference proteome</keyword>
<protein>
    <submittedName>
        <fullName evidence="2">Secreted protein</fullName>
    </submittedName>
</protein>
<dbReference type="AlphaFoldDB" id="A0A0M3I0X5"/>
<evidence type="ECO:0000313" key="2">
    <source>
        <dbReference type="WBParaSite" id="ALUE_0000984801-mRNA-1"/>
    </source>
</evidence>
<accession>A0A0M3I0X5</accession>
<proteinExistence type="predicted"/>
<dbReference type="Proteomes" id="UP000036681">
    <property type="component" value="Unplaced"/>
</dbReference>
<name>A0A0M3I0X5_ASCLU</name>
<reference evidence="2" key="1">
    <citation type="submission" date="2017-02" db="UniProtKB">
        <authorList>
            <consortium name="WormBaseParasite"/>
        </authorList>
    </citation>
    <scope>IDENTIFICATION</scope>
</reference>
<evidence type="ECO:0000313" key="1">
    <source>
        <dbReference type="Proteomes" id="UP000036681"/>
    </source>
</evidence>
<dbReference type="WBParaSite" id="ALUE_0000984801-mRNA-1">
    <property type="protein sequence ID" value="ALUE_0000984801-mRNA-1"/>
    <property type="gene ID" value="ALUE_0000984801"/>
</dbReference>
<sequence length="71" mass="8023">MRENPSFCYSLEQSTGRFWRMDTVLRILYSLLVVHAADCFGEGIAIMHFKPAPPICLSFTALPQCAMLKQA</sequence>
<organism evidence="1 2">
    <name type="scientific">Ascaris lumbricoides</name>
    <name type="common">Giant roundworm</name>
    <dbReference type="NCBI Taxonomy" id="6252"/>
    <lineage>
        <taxon>Eukaryota</taxon>
        <taxon>Metazoa</taxon>
        <taxon>Ecdysozoa</taxon>
        <taxon>Nematoda</taxon>
        <taxon>Chromadorea</taxon>
        <taxon>Rhabditida</taxon>
        <taxon>Spirurina</taxon>
        <taxon>Ascaridomorpha</taxon>
        <taxon>Ascaridoidea</taxon>
        <taxon>Ascarididae</taxon>
        <taxon>Ascaris</taxon>
    </lineage>
</organism>